<proteinExistence type="inferred from homology"/>
<evidence type="ECO:0000259" key="11">
    <source>
        <dbReference type="PROSITE" id="PS51706"/>
    </source>
</evidence>
<keyword evidence="4" id="KW-0479">Metal-binding</keyword>
<keyword evidence="6" id="KW-0460">Magnesium</keyword>
<keyword evidence="13" id="KW-1185">Reference proteome</keyword>
<evidence type="ECO:0000256" key="10">
    <source>
        <dbReference type="HAMAP-Rule" id="MF_00321"/>
    </source>
</evidence>
<keyword evidence="3 10" id="KW-0132">Cell division</keyword>
<dbReference type="InterPro" id="IPR027417">
    <property type="entry name" value="P-loop_NTPase"/>
</dbReference>
<evidence type="ECO:0000313" key="13">
    <source>
        <dbReference type="Proteomes" id="UP000257067"/>
    </source>
</evidence>
<organism evidence="12 13">
    <name type="scientific">Helicobacter cholecystus</name>
    <dbReference type="NCBI Taxonomy" id="45498"/>
    <lineage>
        <taxon>Bacteria</taxon>
        <taxon>Pseudomonadati</taxon>
        <taxon>Campylobacterota</taxon>
        <taxon>Epsilonproteobacteria</taxon>
        <taxon>Campylobacterales</taxon>
        <taxon>Helicobacteraceae</taxon>
        <taxon>Helicobacter</taxon>
    </lineage>
</organism>
<keyword evidence="8 10" id="KW-0717">Septation</keyword>
<evidence type="ECO:0000256" key="5">
    <source>
        <dbReference type="ARBA" id="ARBA00022741"/>
    </source>
</evidence>
<dbReference type="GO" id="GO:0005829">
    <property type="term" value="C:cytosol"/>
    <property type="evidence" value="ECO:0007669"/>
    <property type="project" value="TreeGrafter"/>
</dbReference>
<dbReference type="SUPFAM" id="SSF52540">
    <property type="entry name" value="P-loop containing nucleoside triphosphate hydrolases"/>
    <property type="match status" value="1"/>
</dbReference>
<evidence type="ECO:0000256" key="8">
    <source>
        <dbReference type="ARBA" id="ARBA00023210"/>
    </source>
</evidence>
<dbReference type="RefSeq" id="WP_104724306.1">
    <property type="nucleotide sequence ID" value="NZ_FZNE01000003.1"/>
</dbReference>
<dbReference type="GO" id="GO:0005525">
    <property type="term" value="F:GTP binding"/>
    <property type="evidence" value="ECO:0007669"/>
    <property type="project" value="UniProtKB-UniRule"/>
</dbReference>
<comment type="function">
    <text evidence="10">Necessary for normal cell division and for the maintenance of normal septation.</text>
</comment>
<dbReference type="GO" id="GO:0000917">
    <property type="term" value="P:division septum assembly"/>
    <property type="evidence" value="ECO:0007669"/>
    <property type="project" value="UniProtKB-KW"/>
</dbReference>
<dbReference type="HAMAP" id="MF_00321">
    <property type="entry name" value="GTPase_EngB"/>
    <property type="match status" value="1"/>
</dbReference>
<sequence>MENKIFAPSFITSASHLSQCPQADCLEIVVLGRSNVGKSSFINLFMGKNALAKSSSTPGKTRLINFFGAEFIQGEEKIPFKLIDLPGFGYAKVSKEQKKSWEYNLVEFLSKRTSIKLFLHLIDSRHLELNNDLFVSKFLNELIRGDQAILQIYTKADKLKNQAKNSLLAKGKVLTSINPNEAKTTSINTLRSKIIAMALGRGYD</sequence>
<feature type="domain" description="EngB-type G" evidence="11">
    <location>
        <begin position="24"/>
        <end position="200"/>
    </location>
</feature>
<protein>
    <recommendedName>
        <fullName evidence="10">Probable GTP-binding protein EngB</fullName>
    </recommendedName>
</protein>
<dbReference type="PROSITE" id="PS51706">
    <property type="entry name" value="G_ENGB"/>
    <property type="match status" value="1"/>
</dbReference>
<dbReference type="PANTHER" id="PTHR11649">
    <property type="entry name" value="MSS1/TRME-RELATED GTP-BINDING PROTEIN"/>
    <property type="match status" value="1"/>
</dbReference>
<comment type="similarity">
    <text evidence="2 10">Belongs to the TRAFAC class TrmE-Era-EngA-EngB-Septin-like GTPase superfamily. EngB GTPase family.</text>
</comment>
<dbReference type="Gene3D" id="3.40.50.300">
    <property type="entry name" value="P-loop containing nucleotide triphosphate hydrolases"/>
    <property type="match status" value="1"/>
</dbReference>
<evidence type="ECO:0000256" key="3">
    <source>
        <dbReference type="ARBA" id="ARBA00022618"/>
    </source>
</evidence>
<dbReference type="EMBL" id="NXLU01000002">
    <property type="protein sequence ID" value="RDU69653.1"/>
    <property type="molecule type" value="Genomic_DNA"/>
</dbReference>
<comment type="cofactor">
    <cofactor evidence="1">
        <name>Mg(2+)</name>
        <dbReference type="ChEBI" id="CHEBI:18420"/>
    </cofactor>
</comment>
<dbReference type="Proteomes" id="UP000257067">
    <property type="component" value="Unassembled WGS sequence"/>
</dbReference>
<dbReference type="CDD" id="cd01876">
    <property type="entry name" value="YihA_EngB"/>
    <property type="match status" value="1"/>
</dbReference>
<dbReference type="InterPro" id="IPR006073">
    <property type="entry name" value="GTP-bd"/>
</dbReference>
<dbReference type="AlphaFoldDB" id="A0A3D8IX65"/>
<keyword evidence="7 10" id="KW-0342">GTP-binding</keyword>
<evidence type="ECO:0000256" key="6">
    <source>
        <dbReference type="ARBA" id="ARBA00022842"/>
    </source>
</evidence>
<dbReference type="OrthoDB" id="9804921at2"/>
<dbReference type="InterPro" id="IPR019987">
    <property type="entry name" value="GTP-bd_ribosome_bio_YsxC"/>
</dbReference>
<gene>
    <name evidence="10" type="primary">engB</name>
    <name evidence="12" type="ORF">CQA62_03120</name>
</gene>
<evidence type="ECO:0000256" key="1">
    <source>
        <dbReference type="ARBA" id="ARBA00001946"/>
    </source>
</evidence>
<dbReference type="NCBIfam" id="TIGR03598">
    <property type="entry name" value="GTPase_YsxC"/>
    <property type="match status" value="1"/>
</dbReference>
<dbReference type="Pfam" id="PF01926">
    <property type="entry name" value="MMR_HSR1"/>
    <property type="match status" value="1"/>
</dbReference>
<evidence type="ECO:0000256" key="4">
    <source>
        <dbReference type="ARBA" id="ARBA00022723"/>
    </source>
</evidence>
<evidence type="ECO:0000256" key="9">
    <source>
        <dbReference type="ARBA" id="ARBA00023306"/>
    </source>
</evidence>
<keyword evidence="5 10" id="KW-0547">Nucleotide-binding</keyword>
<reference evidence="12 13" key="1">
    <citation type="submission" date="2018-04" db="EMBL/GenBank/DDBJ databases">
        <title>Novel Campyloabacter and Helicobacter Species and Strains.</title>
        <authorList>
            <person name="Mannion A.J."/>
            <person name="Shen Z."/>
            <person name="Fox J.G."/>
        </authorList>
    </citation>
    <scope>NUCLEOTIDE SEQUENCE [LARGE SCALE GENOMIC DNA]</scope>
    <source>
        <strain evidence="12 13">ATCC 700242</strain>
    </source>
</reference>
<name>A0A3D8IX65_9HELI</name>
<evidence type="ECO:0000313" key="12">
    <source>
        <dbReference type="EMBL" id="RDU69653.1"/>
    </source>
</evidence>
<keyword evidence="9 10" id="KW-0131">Cell cycle</keyword>
<comment type="caution">
    <text evidence="12">The sequence shown here is derived from an EMBL/GenBank/DDBJ whole genome shotgun (WGS) entry which is preliminary data.</text>
</comment>
<accession>A0A3D8IX65</accession>
<dbReference type="GO" id="GO:0046872">
    <property type="term" value="F:metal ion binding"/>
    <property type="evidence" value="ECO:0007669"/>
    <property type="project" value="UniProtKB-KW"/>
</dbReference>
<evidence type="ECO:0000256" key="2">
    <source>
        <dbReference type="ARBA" id="ARBA00009638"/>
    </source>
</evidence>
<dbReference type="PANTHER" id="PTHR11649:SF13">
    <property type="entry name" value="ENGB-TYPE G DOMAIN-CONTAINING PROTEIN"/>
    <property type="match status" value="1"/>
</dbReference>
<evidence type="ECO:0000256" key="7">
    <source>
        <dbReference type="ARBA" id="ARBA00023134"/>
    </source>
</evidence>
<dbReference type="InterPro" id="IPR030393">
    <property type="entry name" value="G_ENGB_dom"/>
</dbReference>